<evidence type="ECO:0000259" key="3">
    <source>
        <dbReference type="PROSITE" id="PS50110"/>
    </source>
</evidence>
<dbReference type="OrthoDB" id="8127at2157"/>
<proteinExistence type="predicted"/>
<dbReference type="Gene3D" id="3.40.50.2300">
    <property type="match status" value="1"/>
</dbReference>
<feature type="coiled-coil region" evidence="2">
    <location>
        <begin position="155"/>
        <end position="189"/>
    </location>
</feature>
<dbReference type="SUPFAM" id="SSF55874">
    <property type="entry name" value="ATPase domain of HSP90 chaperone/DNA topoisomerase II/histidine kinase"/>
    <property type="match status" value="1"/>
</dbReference>
<protein>
    <recommendedName>
        <fullName evidence="3">Response regulatory domain-containing protein</fullName>
    </recommendedName>
</protein>
<name>A0A2A2HA76_METBR</name>
<dbReference type="SMART" id="SM00448">
    <property type="entry name" value="REC"/>
    <property type="match status" value="1"/>
</dbReference>
<dbReference type="PANTHER" id="PTHR43065">
    <property type="entry name" value="SENSOR HISTIDINE KINASE"/>
    <property type="match status" value="1"/>
</dbReference>
<dbReference type="Gene3D" id="3.30.450.20">
    <property type="entry name" value="PAS domain"/>
    <property type="match status" value="1"/>
</dbReference>
<dbReference type="Proteomes" id="UP000217784">
    <property type="component" value="Unassembled WGS sequence"/>
</dbReference>
<keyword evidence="5" id="KW-1185">Reference proteome</keyword>
<sequence>MKEELKILILEDVAFDAELIEYELRREGVKFLSRRVETKESFISELEVLKPDLILADHSLPKFDGLSALKIANSECPYTPFLFVSGKIGEEFAVNALKEGATDYIFKNNLSKLVPAMQRALKECHEKIEREKAQNALKKAHFELEQQVLERTKALSRVNDELRAEMDERERIENKLKKSLEEKEILLKEIHHRVKNNLQIISSLLNLQSRYINDEEMLDIYKESQNRVKSMAIIHEKLYQSEDLARIDFGDYVKSLVLDLFHSYGVDNIEPDINIRDVLLDINTAIPCGLIVNELVTNSIKHGFLANRTRANSQSFDKKDKIAVNITKENEIYTMSVYDNGIGFPDNLDFRHTDSLGMQLVISLTSQLRGTVELERDNGTLFKIVFKEVEYNNKF</sequence>
<dbReference type="Pfam" id="PF00072">
    <property type="entry name" value="Response_reg"/>
    <property type="match status" value="1"/>
</dbReference>
<feature type="domain" description="Response regulatory" evidence="3">
    <location>
        <begin position="6"/>
        <end position="122"/>
    </location>
</feature>
<dbReference type="EMBL" id="LMVM01000001">
    <property type="protein sequence ID" value="PAV06245.1"/>
    <property type="molecule type" value="Genomic_DNA"/>
</dbReference>
<reference evidence="4 5" key="1">
    <citation type="journal article" date="2017" name="BMC Genomics">
        <title>Genomic analysis of methanogenic archaea reveals a shift towards energy conservation.</title>
        <authorList>
            <person name="Gilmore S.P."/>
            <person name="Henske J.K."/>
            <person name="Sexton J.A."/>
            <person name="Solomon K.V."/>
            <person name="Seppala S."/>
            <person name="Yoo J.I."/>
            <person name="Huyett L.M."/>
            <person name="Pressman A."/>
            <person name="Cogan J.Z."/>
            <person name="Kivenson V."/>
            <person name="Peng X."/>
            <person name="Tan Y."/>
            <person name="Valentine D.L."/>
            <person name="O'Malley M.A."/>
        </authorList>
    </citation>
    <scope>NUCLEOTIDE SEQUENCE [LARGE SCALE GENOMIC DNA]</scope>
    <source>
        <strain evidence="4 5">M.o.H.</strain>
    </source>
</reference>
<keyword evidence="1" id="KW-0597">Phosphoprotein</keyword>
<dbReference type="PANTHER" id="PTHR43065:SF23">
    <property type="entry name" value="SENSOR HISTIDINE KINASE PDTAS"/>
    <property type="match status" value="1"/>
</dbReference>
<accession>A0A2A2HA76</accession>
<dbReference type="InterPro" id="IPR001789">
    <property type="entry name" value="Sig_transdc_resp-reg_receiver"/>
</dbReference>
<dbReference type="InterPro" id="IPR003594">
    <property type="entry name" value="HATPase_dom"/>
</dbReference>
<organism evidence="4 5">
    <name type="scientific">Methanobacterium bryantii</name>
    <dbReference type="NCBI Taxonomy" id="2161"/>
    <lineage>
        <taxon>Archaea</taxon>
        <taxon>Methanobacteriati</taxon>
        <taxon>Methanobacteriota</taxon>
        <taxon>Methanomada group</taxon>
        <taxon>Methanobacteria</taxon>
        <taxon>Methanobacteriales</taxon>
        <taxon>Methanobacteriaceae</taxon>
        <taxon>Methanobacterium</taxon>
    </lineage>
</organism>
<dbReference type="RefSeq" id="WP_069584618.1">
    <property type="nucleotide sequence ID" value="NZ_LMVM01000001.1"/>
</dbReference>
<evidence type="ECO:0000256" key="1">
    <source>
        <dbReference type="PROSITE-ProRule" id="PRU00169"/>
    </source>
</evidence>
<dbReference type="InterPro" id="IPR036890">
    <property type="entry name" value="HATPase_C_sf"/>
</dbReference>
<feature type="modified residue" description="4-aspartylphosphate" evidence="1">
    <location>
        <position position="57"/>
    </location>
</feature>
<evidence type="ECO:0000256" key="2">
    <source>
        <dbReference type="SAM" id="Coils"/>
    </source>
</evidence>
<dbReference type="Gene3D" id="3.30.565.10">
    <property type="entry name" value="Histidine kinase-like ATPase, C-terminal domain"/>
    <property type="match status" value="1"/>
</dbReference>
<dbReference type="SUPFAM" id="SSF52172">
    <property type="entry name" value="CheY-like"/>
    <property type="match status" value="1"/>
</dbReference>
<keyword evidence="2" id="KW-0175">Coiled coil</keyword>
<gene>
    <name evidence="4" type="ORF">ASJ80_15565</name>
</gene>
<evidence type="ECO:0000313" key="4">
    <source>
        <dbReference type="EMBL" id="PAV06245.1"/>
    </source>
</evidence>
<dbReference type="Pfam" id="PF02518">
    <property type="entry name" value="HATPase_c"/>
    <property type="match status" value="1"/>
</dbReference>
<dbReference type="AlphaFoldDB" id="A0A2A2HA76"/>
<dbReference type="SMART" id="SM00387">
    <property type="entry name" value="HATPase_c"/>
    <property type="match status" value="1"/>
</dbReference>
<dbReference type="GO" id="GO:0000160">
    <property type="term" value="P:phosphorelay signal transduction system"/>
    <property type="evidence" value="ECO:0007669"/>
    <property type="project" value="InterPro"/>
</dbReference>
<dbReference type="CDD" id="cd00156">
    <property type="entry name" value="REC"/>
    <property type="match status" value="1"/>
</dbReference>
<dbReference type="InterPro" id="IPR011495">
    <property type="entry name" value="Sig_transdc_His_kin_sub2_dim/P"/>
</dbReference>
<evidence type="ECO:0000313" key="5">
    <source>
        <dbReference type="Proteomes" id="UP000217784"/>
    </source>
</evidence>
<dbReference type="Pfam" id="PF07568">
    <property type="entry name" value="HisKA_2"/>
    <property type="match status" value="1"/>
</dbReference>
<comment type="caution">
    <text evidence="4">The sequence shown here is derived from an EMBL/GenBank/DDBJ whole genome shotgun (WGS) entry which is preliminary data.</text>
</comment>
<dbReference type="InterPro" id="IPR011006">
    <property type="entry name" value="CheY-like_superfamily"/>
</dbReference>
<dbReference type="PROSITE" id="PS50110">
    <property type="entry name" value="RESPONSE_REGULATORY"/>
    <property type="match status" value="1"/>
</dbReference>